<evidence type="ECO:0000259" key="4">
    <source>
        <dbReference type="PROSITE" id="PS51677"/>
    </source>
</evidence>
<evidence type="ECO:0000256" key="2">
    <source>
        <dbReference type="ARBA" id="ARBA00022729"/>
    </source>
</evidence>
<dbReference type="Pfam" id="PF01522">
    <property type="entry name" value="Polysacc_deac_1"/>
    <property type="match status" value="1"/>
</dbReference>
<dbReference type="CDD" id="cd10973">
    <property type="entry name" value="CE4_DAC_u4_5s"/>
    <property type="match status" value="1"/>
</dbReference>
<dbReference type="PANTHER" id="PTHR34216:SF3">
    <property type="entry name" value="POLY-BETA-1,6-N-ACETYL-D-GLUCOSAMINE N-DEACETYLASE"/>
    <property type="match status" value="1"/>
</dbReference>
<accession>G4QNU3</accession>
<dbReference type="HOGENOM" id="CLU_030024_0_1_6"/>
<dbReference type="Proteomes" id="UP000009282">
    <property type="component" value="Chromosome"/>
</dbReference>
<dbReference type="InterPro" id="IPR051398">
    <property type="entry name" value="Polysacch_Deacetylase"/>
</dbReference>
<dbReference type="AlphaFoldDB" id="G4QNU3"/>
<proteinExistence type="predicted"/>
<dbReference type="PANTHER" id="PTHR34216">
    <property type="match status" value="1"/>
</dbReference>
<dbReference type="KEGG" id="gni:GNIT_3556"/>
<evidence type="ECO:0000256" key="1">
    <source>
        <dbReference type="ARBA" id="ARBA00004613"/>
    </source>
</evidence>
<evidence type="ECO:0000256" key="3">
    <source>
        <dbReference type="SAM" id="SignalP"/>
    </source>
</evidence>
<evidence type="ECO:0000313" key="6">
    <source>
        <dbReference type="Proteomes" id="UP000009282"/>
    </source>
</evidence>
<gene>
    <name evidence="5" type="ordered locus">GNIT_3556</name>
</gene>
<organism evidence="5 6">
    <name type="scientific">Glaciecola nitratireducens (strain JCM 12485 / KCTC 12276 / FR1064)</name>
    <dbReference type="NCBI Taxonomy" id="1085623"/>
    <lineage>
        <taxon>Bacteria</taxon>
        <taxon>Pseudomonadati</taxon>
        <taxon>Pseudomonadota</taxon>
        <taxon>Gammaproteobacteria</taxon>
        <taxon>Alteromonadales</taxon>
        <taxon>Alteromonadaceae</taxon>
        <taxon>Brumicola</taxon>
    </lineage>
</organism>
<dbReference type="OrthoDB" id="9814639at2"/>
<feature type="signal peptide" evidence="3">
    <location>
        <begin position="1"/>
        <end position="29"/>
    </location>
</feature>
<feature type="chain" id="PRO_5003467417" evidence="3">
    <location>
        <begin position="30"/>
        <end position="382"/>
    </location>
</feature>
<evidence type="ECO:0000313" key="5">
    <source>
        <dbReference type="EMBL" id="AEP31650.1"/>
    </source>
</evidence>
<dbReference type="GO" id="GO:0005576">
    <property type="term" value="C:extracellular region"/>
    <property type="evidence" value="ECO:0007669"/>
    <property type="project" value="UniProtKB-SubCell"/>
</dbReference>
<dbReference type="eggNOG" id="COG0726">
    <property type="taxonomic scope" value="Bacteria"/>
</dbReference>
<dbReference type="Gene3D" id="3.20.20.370">
    <property type="entry name" value="Glycoside hydrolase/deacetylase"/>
    <property type="match status" value="1"/>
</dbReference>
<reference evidence="5 6" key="1">
    <citation type="journal article" date="2011" name="J. Bacteriol.">
        <title>Complete genome sequence of seawater bacterium Glaciecola nitratireducens FR1064T.</title>
        <authorList>
            <person name="Bian F."/>
            <person name="Qin Q.L."/>
            <person name="Xie B.B."/>
            <person name="Shu Y.L."/>
            <person name="Zhang X.Y."/>
            <person name="Yu Y."/>
            <person name="Chen B."/>
            <person name="Chen X.L."/>
            <person name="Zhou B.C."/>
            <person name="Zhang Y.Z."/>
        </authorList>
    </citation>
    <scope>NUCLEOTIDE SEQUENCE [LARGE SCALE GENOMIC DNA]</scope>
    <source>
        <strain evidence="6">JCM 12485 / KCTC 12276 / FR1064</strain>
    </source>
</reference>
<feature type="domain" description="NodB homology" evidence="4">
    <location>
        <begin position="113"/>
        <end position="318"/>
    </location>
</feature>
<dbReference type="GO" id="GO:0016810">
    <property type="term" value="F:hydrolase activity, acting on carbon-nitrogen (but not peptide) bonds"/>
    <property type="evidence" value="ECO:0007669"/>
    <property type="project" value="InterPro"/>
</dbReference>
<dbReference type="InterPro" id="IPR002509">
    <property type="entry name" value="NODB_dom"/>
</dbReference>
<keyword evidence="6" id="KW-1185">Reference proteome</keyword>
<protein>
    <submittedName>
        <fullName evidence="5">Polysaccharide deacetylase family protein</fullName>
    </submittedName>
</protein>
<dbReference type="SUPFAM" id="SSF88713">
    <property type="entry name" value="Glycoside hydrolase/deacetylase"/>
    <property type="match status" value="1"/>
</dbReference>
<keyword evidence="2 3" id="KW-0732">Signal</keyword>
<comment type="subcellular location">
    <subcellularLocation>
        <location evidence="1">Secreted</location>
    </subcellularLocation>
</comment>
<name>G4QNU3_GLANF</name>
<dbReference type="PROSITE" id="PS51677">
    <property type="entry name" value="NODB"/>
    <property type="match status" value="1"/>
</dbReference>
<dbReference type="EMBL" id="CP003060">
    <property type="protein sequence ID" value="AEP31650.1"/>
    <property type="molecule type" value="Genomic_DNA"/>
</dbReference>
<dbReference type="GO" id="GO:0005975">
    <property type="term" value="P:carbohydrate metabolic process"/>
    <property type="evidence" value="ECO:0007669"/>
    <property type="project" value="InterPro"/>
</dbReference>
<dbReference type="InterPro" id="IPR011330">
    <property type="entry name" value="Glyco_hydro/deAcase_b/a-brl"/>
</dbReference>
<sequence>MNTFLNKYQTLASTLACLLIIGLSFSTHAFQIEASEALNQETAESAKVKATPGSKHSFVILQYHHVSSDTPRSTSISPEELEQHMAYLAEYHQVVSLQTALSSIKNKTPLPERAVVITFDDGYKNILENGHPILKKYGFEYTIFINPSQIDILNSQLSWDDVKKMSKEGVTFANHTLDHLHLLDRYPNEDKANWITRIKRNITMAEEALSEQLGYSKKWIAYPFGEFDLDVKAMLKEMGYVGFGQHSGAVGQFSDMQSLPRFPAAGRFANLDTLLTKINSLAMPVVEVRPERYAMNIEEVLGKIEFDVLQDDISLNRIACYFASDSLPITKTDNGFSINIKKPFYPGRTRVNCTAPSIKESDRFYWYSIPFFTQKEDGTYLD</sequence>
<dbReference type="RefSeq" id="WP_014110521.1">
    <property type="nucleotide sequence ID" value="NC_016041.1"/>
</dbReference>
<dbReference type="STRING" id="1085623.GNIT_3556"/>